<dbReference type="EMBL" id="JOMQ01000096">
    <property type="protein sequence ID" value="OUI98248.1"/>
    <property type="molecule type" value="Genomic_DNA"/>
</dbReference>
<gene>
    <name evidence="1" type="ORF">HK14_15695</name>
</gene>
<evidence type="ECO:0000313" key="2">
    <source>
        <dbReference type="Proteomes" id="UP000196086"/>
    </source>
</evidence>
<sequence length="77" mass="8897">MPLCPPGTKIEVLLLTSLIFCSQFAYDYSNAFQIVQRKFAQQKLGTTKDQWRETQHFRPEQVAATMQQALTSRLSFL</sequence>
<proteinExistence type="predicted"/>
<name>A0A1Z5YR74_9PROT</name>
<dbReference type="AlphaFoldDB" id="A0A1Z5YR74"/>
<evidence type="ECO:0000313" key="1">
    <source>
        <dbReference type="EMBL" id="OUI98248.1"/>
    </source>
</evidence>
<accession>A0A1Z5YR74</accession>
<comment type="caution">
    <text evidence="1">The sequence shown here is derived from an EMBL/GenBank/DDBJ whole genome shotgun (WGS) entry which is preliminary data.</text>
</comment>
<organism evidence="1 2">
    <name type="scientific">Acetobacter cibinongensis</name>
    <dbReference type="NCBI Taxonomy" id="146475"/>
    <lineage>
        <taxon>Bacteria</taxon>
        <taxon>Pseudomonadati</taxon>
        <taxon>Pseudomonadota</taxon>
        <taxon>Alphaproteobacteria</taxon>
        <taxon>Acetobacterales</taxon>
        <taxon>Acetobacteraceae</taxon>
        <taxon>Acetobacter</taxon>
    </lineage>
</organism>
<reference evidence="1 2" key="1">
    <citation type="submission" date="2014-06" db="EMBL/GenBank/DDBJ databases">
        <authorList>
            <person name="Ju J."/>
            <person name="Zhang J."/>
        </authorList>
    </citation>
    <scope>NUCLEOTIDE SEQUENCE [LARGE SCALE GENOMIC DNA]</scope>
    <source>
        <strain evidence="1 2">DsW_47</strain>
    </source>
</reference>
<dbReference type="Proteomes" id="UP000196086">
    <property type="component" value="Unassembled WGS sequence"/>
</dbReference>
<protein>
    <submittedName>
        <fullName evidence="1">Uncharacterized protein</fullName>
    </submittedName>
</protein>